<dbReference type="EMBL" id="BJXR01000006">
    <property type="protein sequence ID" value="GEN05310.1"/>
    <property type="molecule type" value="Genomic_DNA"/>
</dbReference>
<reference evidence="5 8" key="2">
    <citation type="submission" date="2019-07" db="EMBL/GenBank/DDBJ databases">
        <title>Whole genome shotgun sequence of Myxococcus fulvus NBRC 100333.</title>
        <authorList>
            <person name="Hosoyama A."/>
            <person name="Uohara A."/>
            <person name="Ohji S."/>
            <person name="Ichikawa N."/>
        </authorList>
    </citation>
    <scope>NUCLEOTIDE SEQUENCE [LARGE SCALE GENOMIC DNA]</scope>
    <source>
        <strain evidence="5 8">NBRC 100333</strain>
    </source>
</reference>
<dbReference type="AlphaFoldDB" id="A0A511STS4"/>
<dbReference type="InterPro" id="IPR041698">
    <property type="entry name" value="Methyltransf_25"/>
</dbReference>
<dbReference type="STRING" id="1334629.MFUL124B02_06660"/>
<gene>
    <name evidence="5" type="ORF">MFU01_03470</name>
    <name evidence="6" type="ORF">SAMN05443572_1011146</name>
</gene>
<evidence type="ECO:0000256" key="1">
    <source>
        <dbReference type="ARBA" id="ARBA00022603"/>
    </source>
</evidence>
<keyword evidence="2" id="KW-0808">Transferase</keyword>
<keyword evidence="3" id="KW-0949">S-adenosyl-L-methionine</keyword>
<proteinExistence type="predicted"/>
<dbReference type="Gene3D" id="3.40.50.150">
    <property type="entry name" value="Vaccinia Virus protein VP39"/>
    <property type="match status" value="1"/>
</dbReference>
<comment type="caution">
    <text evidence="5">The sequence shown here is derived from an EMBL/GenBank/DDBJ whole genome shotgun (WGS) entry which is preliminary data.</text>
</comment>
<dbReference type="CDD" id="cd02440">
    <property type="entry name" value="AdoMet_MTases"/>
    <property type="match status" value="1"/>
</dbReference>
<dbReference type="Pfam" id="PF13649">
    <property type="entry name" value="Methyltransf_25"/>
    <property type="match status" value="1"/>
</dbReference>
<evidence type="ECO:0000313" key="8">
    <source>
        <dbReference type="Proteomes" id="UP000321514"/>
    </source>
</evidence>
<dbReference type="InterPro" id="IPR029063">
    <property type="entry name" value="SAM-dependent_MTases_sf"/>
</dbReference>
<sequence length="243" mass="27624">MSEQYDSIGSKYEQFKNTAALPIPERHTFLRLVGDLRGKRVLDLACGTGHYSRLLNELGADGVEGVDISQEMVQLARDKEKAQSRGLRYHVLDARALPRLGDFDLVTAVYLLNYAGARQELLDMCRGAYANLKPDGRFIAMTIDPTFDVARSSWAPYGVEVLSEQLEDGRHFCKALFLTEPPAPFEYFRWSTQVYESTLAEAGFRNISWHPFEIPEEALQKHGEDFWRVYRDNPLLTALSGQK</sequence>
<reference evidence="6 7" key="1">
    <citation type="submission" date="2016-10" db="EMBL/GenBank/DDBJ databases">
        <authorList>
            <person name="Varghese N."/>
            <person name="Submissions S."/>
        </authorList>
    </citation>
    <scope>NUCLEOTIDE SEQUENCE [LARGE SCALE GENOMIC DNA]</scope>
    <source>
        <strain evidence="6 7">DSM 16525</strain>
    </source>
</reference>
<dbReference type="Proteomes" id="UP000321514">
    <property type="component" value="Unassembled WGS sequence"/>
</dbReference>
<keyword evidence="7" id="KW-1185">Reference proteome</keyword>
<evidence type="ECO:0000313" key="6">
    <source>
        <dbReference type="EMBL" id="SET11553.1"/>
    </source>
</evidence>
<dbReference type="PANTHER" id="PTHR43464:SF19">
    <property type="entry name" value="UBIQUINONE BIOSYNTHESIS O-METHYLTRANSFERASE, MITOCHONDRIAL"/>
    <property type="match status" value="1"/>
</dbReference>
<evidence type="ECO:0000313" key="5">
    <source>
        <dbReference type="EMBL" id="GEN05310.1"/>
    </source>
</evidence>
<evidence type="ECO:0000256" key="3">
    <source>
        <dbReference type="ARBA" id="ARBA00022691"/>
    </source>
</evidence>
<evidence type="ECO:0000256" key="2">
    <source>
        <dbReference type="ARBA" id="ARBA00022679"/>
    </source>
</evidence>
<keyword evidence="1" id="KW-0489">Methyltransferase</keyword>
<organism evidence="5 8">
    <name type="scientific">Myxococcus fulvus</name>
    <dbReference type="NCBI Taxonomy" id="33"/>
    <lineage>
        <taxon>Bacteria</taxon>
        <taxon>Pseudomonadati</taxon>
        <taxon>Myxococcota</taxon>
        <taxon>Myxococcia</taxon>
        <taxon>Myxococcales</taxon>
        <taxon>Cystobacterineae</taxon>
        <taxon>Myxococcaceae</taxon>
        <taxon>Myxococcus</taxon>
    </lineage>
</organism>
<dbReference type="PANTHER" id="PTHR43464">
    <property type="entry name" value="METHYLTRANSFERASE"/>
    <property type="match status" value="1"/>
</dbReference>
<dbReference type="SUPFAM" id="SSF53335">
    <property type="entry name" value="S-adenosyl-L-methionine-dependent methyltransferases"/>
    <property type="match status" value="1"/>
</dbReference>
<evidence type="ECO:0000313" key="7">
    <source>
        <dbReference type="Proteomes" id="UP000183760"/>
    </source>
</evidence>
<dbReference type="OrthoDB" id="5522265at2"/>
<dbReference type="GO" id="GO:0008168">
    <property type="term" value="F:methyltransferase activity"/>
    <property type="evidence" value="ECO:0007669"/>
    <property type="project" value="UniProtKB-KW"/>
</dbReference>
<accession>A0A511STS4</accession>
<keyword evidence="6" id="KW-0830">Ubiquinone</keyword>
<evidence type="ECO:0000259" key="4">
    <source>
        <dbReference type="Pfam" id="PF13649"/>
    </source>
</evidence>
<dbReference type="RefSeq" id="WP_074949529.1">
    <property type="nucleotide sequence ID" value="NZ_BJXR01000006.1"/>
</dbReference>
<dbReference type="EMBL" id="FOIB01000001">
    <property type="protein sequence ID" value="SET11553.1"/>
    <property type="molecule type" value="Genomic_DNA"/>
</dbReference>
<feature type="domain" description="Methyltransferase" evidence="4">
    <location>
        <begin position="41"/>
        <end position="136"/>
    </location>
</feature>
<dbReference type="GO" id="GO:0032259">
    <property type="term" value="P:methylation"/>
    <property type="evidence" value="ECO:0007669"/>
    <property type="project" value="UniProtKB-KW"/>
</dbReference>
<dbReference type="Proteomes" id="UP000183760">
    <property type="component" value="Unassembled WGS sequence"/>
</dbReference>
<protein>
    <submittedName>
        <fullName evidence="6">Ubiquinone/menaquinone biosynthesis C-methylase UbiE</fullName>
    </submittedName>
</protein>
<name>A0A511STS4_MYXFU</name>